<dbReference type="GO" id="GO:0004113">
    <property type="term" value="F:2',3'-cyclic-nucleotide 3'-phosphodiesterase activity"/>
    <property type="evidence" value="ECO:0007669"/>
    <property type="project" value="InterPro"/>
</dbReference>
<dbReference type="GO" id="GO:0008664">
    <property type="term" value="F:RNA 2',3'-cyclic 3'-phosphodiesterase activity"/>
    <property type="evidence" value="ECO:0007669"/>
    <property type="project" value="UniProtKB-EC"/>
</dbReference>
<dbReference type="NCBIfam" id="TIGR02258">
    <property type="entry name" value="2_5_ligase"/>
    <property type="match status" value="1"/>
</dbReference>
<dbReference type="Proteomes" id="UP000239352">
    <property type="component" value="Unassembled WGS sequence"/>
</dbReference>
<comment type="similarity">
    <text evidence="2">Belongs to the 2H phosphoesterase superfamily. ThpR family.</text>
</comment>
<keyword evidence="1 2" id="KW-0378">Hydrolase</keyword>
<organism evidence="3 4">
    <name type="scientific">Actinopolyspora mortivallis</name>
    <dbReference type="NCBI Taxonomy" id="33906"/>
    <lineage>
        <taxon>Bacteria</taxon>
        <taxon>Bacillati</taxon>
        <taxon>Actinomycetota</taxon>
        <taxon>Actinomycetes</taxon>
        <taxon>Actinopolysporales</taxon>
        <taxon>Actinopolysporaceae</taxon>
        <taxon>Actinopolyspora</taxon>
    </lineage>
</organism>
<gene>
    <name evidence="3" type="primary">thpR</name>
    <name evidence="3" type="ORF">CEP50_05850</name>
</gene>
<dbReference type="PANTHER" id="PTHR35561">
    <property type="entry name" value="RNA 2',3'-CYCLIC PHOSPHODIESTERASE"/>
    <property type="match status" value="1"/>
</dbReference>
<dbReference type="PANTHER" id="PTHR35561:SF1">
    <property type="entry name" value="RNA 2',3'-CYCLIC PHOSPHODIESTERASE"/>
    <property type="match status" value="1"/>
</dbReference>
<sequence>MRVFTALWPSEAAVRDLSEVLDEQRAAWSALSGELRGFRFVSAGQWHLTLCFHGDGADPDEVAEKLRTGVAALRENDSEFTVPELRLAGAGTFRGVLWTGVVPGGEPETRDRRDRLLRALARTAGADPRRFRPHVTVARWARGTLDPSRIPHRLTEYTGPVWSAGELAVVASERGRGGVRYRTVHRIPLLPS</sequence>
<dbReference type="EMBL" id="PVSR01000004">
    <property type="protein sequence ID" value="PRW64436.1"/>
    <property type="molecule type" value="Genomic_DNA"/>
</dbReference>
<accession>A0A2T0GZ91</accession>
<feature type="short sequence motif" description="HXTX 2" evidence="2">
    <location>
        <begin position="134"/>
        <end position="137"/>
    </location>
</feature>
<dbReference type="HAMAP" id="MF_01940">
    <property type="entry name" value="RNA_CPDase"/>
    <property type="match status" value="1"/>
</dbReference>
<proteinExistence type="inferred from homology"/>
<dbReference type="Pfam" id="PF13563">
    <property type="entry name" value="2_5_RNA_ligase2"/>
    <property type="match status" value="1"/>
</dbReference>
<evidence type="ECO:0000313" key="3">
    <source>
        <dbReference type="EMBL" id="PRW64436.1"/>
    </source>
</evidence>
<dbReference type="InParanoid" id="A0A2T0GZ91"/>
<dbReference type="InterPro" id="IPR004175">
    <property type="entry name" value="RNA_CPDase"/>
</dbReference>
<dbReference type="RefSeq" id="WP_106112883.1">
    <property type="nucleotide sequence ID" value="NZ_PVSR01000004.1"/>
</dbReference>
<name>A0A2T0GZ91_ACTMO</name>
<comment type="caution">
    <text evidence="3">The sequence shown here is derived from an EMBL/GenBank/DDBJ whole genome shotgun (WGS) entry which is preliminary data.</text>
</comment>
<dbReference type="SUPFAM" id="SSF55144">
    <property type="entry name" value="LigT-like"/>
    <property type="match status" value="1"/>
</dbReference>
<keyword evidence="4" id="KW-1185">Reference proteome</keyword>
<dbReference type="InterPro" id="IPR009097">
    <property type="entry name" value="Cyclic_Pdiesterase"/>
</dbReference>
<comment type="catalytic activity">
    <reaction evidence="2">
        <text>a 3'-end 2',3'-cyclophospho-ribonucleotide-RNA + H2O = a 3'-end 2'-phospho-ribonucleotide-RNA + H(+)</text>
        <dbReference type="Rhea" id="RHEA:11828"/>
        <dbReference type="Rhea" id="RHEA-COMP:10464"/>
        <dbReference type="Rhea" id="RHEA-COMP:17353"/>
        <dbReference type="ChEBI" id="CHEBI:15377"/>
        <dbReference type="ChEBI" id="CHEBI:15378"/>
        <dbReference type="ChEBI" id="CHEBI:83064"/>
        <dbReference type="ChEBI" id="CHEBI:173113"/>
        <dbReference type="EC" id="3.1.4.58"/>
    </reaction>
</comment>
<dbReference type="Gene3D" id="3.90.1140.10">
    <property type="entry name" value="Cyclic phosphodiesterase"/>
    <property type="match status" value="1"/>
</dbReference>
<feature type="short sequence motif" description="HXTX 1" evidence="2">
    <location>
        <begin position="47"/>
        <end position="50"/>
    </location>
</feature>
<comment type="function">
    <text evidence="2">Hydrolyzes RNA 2',3'-cyclic phosphodiester to an RNA 2'-phosphomonoester.</text>
</comment>
<evidence type="ECO:0000256" key="2">
    <source>
        <dbReference type="HAMAP-Rule" id="MF_01940"/>
    </source>
</evidence>
<reference evidence="3 4" key="1">
    <citation type="submission" date="2018-03" db="EMBL/GenBank/DDBJ databases">
        <title>Actinopolyspora mortivallis from Sahara, screening for active biomolecules.</title>
        <authorList>
            <person name="Selama O."/>
            <person name="Wellington E.M.H."/>
            <person name="Hacene H."/>
        </authorList>
    </citation>
    <scope>NUCLEOTIDE SEQUENCE [LARGE SCALE GENOMIC DNA]</scope>
    <source>
        <strain evidence="3 4">M5A</strain>
    </source>
</reference>
<feature type="active site" description="Proton donor" evidence="2">
    <location>
        <position position="47"/>
    </location>
</feature>
<protein>
    <recommendedName>
        <fullName evidence="2">RNA 2',3'-cyclic phosphodiesterase</fullName>
        <shortName evidence="2">RNA 2',3'-CPDase</shortName>
        <ecNumber evidence="2">3.1.4.58</ecNumber>
    </recommendedName>
</protein>
<dbReference type="AlphaFoldDB" id="A0A2T0GZ91"/>
<evidence type="ECO:0000256" key="1">
    <source>
        <dbReference type="ARBA" id="ARBA00022801"/>
    </source>
</evidence>
<feature type="active site" description="Proton acceptor" evidence="2">
    <location>
        <position position="134"/>
    </location>
</feature>
<evidence type="ECO:0000313" key="4">
    <source>
        <dbReference type="Proteomes" id="UP000239352"/>
    </source>
</evidence>
<dbReference type="EC" id="3.1.4.58" evidence="2"/>